<keyword evidence="3 4" id="KW-0472">Membrane</keyword>
<dbReference type="PANTHER" id="PTHR48090:SF3">
    <property type="entry name" value="UNDECAPRENYL-PHOSPHATE 4-DEOXY-4-FORMAMIDO-L-ARABINOSE TRANSFERASE"/>
    <property type="match status" value="1"/>
</dbReference>
<feature type="transmembrane region" description="Helical" evidence="4">
    <location>
        <begin position="228"/>
        <end position="250"/>
    </location>
</feature>
<dbReference type="EMBL" id="QGTS01000002">
    <property type="protein sequence ID" value="PWW11555.1"/>
    <property type="molecule type" value="Genomic_DNA"/>
</dbReference>
<sequence>MKSEAFVSVVIKIKEKSDSYIEQISLLNSYLDDYYSDYEILIIVCELNLLDTETEDYLLNELSCMRIIQLSSNQNEEIASAVGIENAIGDFVVLFNINTDPVQIISEAINSCRNGSDVIIGITESFENIRYYISRKIFSKVLSAIDYKIPEKSTDFRCLSRRSVNALTRTGRFHHKLTMRIQKLGYPVNTIIYKPLIDNDGKNLYQSFRKLIYLIVFNSSRPLRWMSILGVTGSLSSFIFATYSVLIHFIDGHVVEGWTTTILFMSLLFTFMFIILTFFGEYLARLLDENSRQFDYYVVYEKNSTIMLNVDRLNVLNEAVSDEVNNVQTGRKK</sequence>
<comment type="caution">
    <text evidence="5">The sequence shown here is derived from an EMBL/GenBank/DDBJ whole genome shotgun (WGS) entry which is preliminary data.</text>
</comment>
<evidence type="ECO:0000256" key="2">
    <source>
        <dbReference type="ARBA" id="ARBA00022989"/>
    </source>
</evidence>
<dbReference type="RefSeq" id="WP_110024860.1">
    <property type="nucleotide sequence ID" value="NZ_QGTS01000002.1"/>
</dbReference>
<dbReference type="Proteomes" id="UP000246744">
    <property type="component" value="Unassembled WGS sequence"/>
</dbReference>
<name>A0A317Q6B5_9ENTR</name>
<gene>
    <name evidence="5" type="ORF">DES37_102161</name>
</gene>
<evidence type="ECO:0000256" key="1">
    <source>
        <dbReference type="ARBA" id="ARBA00022692"/>
    </source>
</evidence>
<accession>A0A317Q6B5</accession>
<evidence type="ECO:0000313" key="5">
    <source>
        <dbReference type="EMBL" id="PWW11555.1"/>
    </source>
</evidence>
<keyword evidence="2 4" id="KW-1133">Transmembrane helix</keyword>
<keyword evidence="1 4" id="KW-0812">Transmembrane</keyword>
<evidence type="ECO:0000256" key="4">
    <source>
        <dbReference type="SAM" id="Phobius"/>
    </source>
</evidence>
<feature type="transmembrane region" description="Helical" evidence="4">
    <location>
        <begin position="262"/>
        <end position="284"/>
    </location>
</feature>
<dbReference type="GO" id="GO:0005886">
    <property type="term" value="C:plasma membrane"/>
    <property type="evidence" value="ECO:0007669"/>
    <property type="project" value="TreeGrafter"/>
</dbReference>
<dbReference type="PANTHER" id="PTHR48090">
    <property type="entry name" value="UNDECAPRENYL-PHOSPHATE 4-DEOXY-4-FORMAMIDO-L-ARABINOSE TRANSFERASE-RELATED"/>
    <property type="match status" value="1"/>
</dbReference>
<reference evidence="5 6" key="1">
    <citation type="submission" date="2018-05" db="EMBL/GenBank/DDBJ databases">
        <title>Genomic Encyclopedia of Type Strains, Phase IV (KMG-IV): sequencing the most valuable type-strain genomes for metagenomic binning, comparative biology and taxonomic classification.</title>
        <authorList>
            <person name="Goeker M."/>
        </authorList>
    </citation>
    <scope>NUCLEOTIDE SEQUENCE [LARGE SCALE GENOMIC DNA]</scope>
    <source>
        <strain evidence="5 6">DSM 19579</strain>
    </source>
</reference>
<organism evidence="5 6">
    <name type="scientific">Mangrovibacter plantisponsor</name>
    <dbReference type="NCBI Taxonomy" id="451513"/>
    <lineage>
        <taxon>Bacteria</taxon>
        <taxon>Pseudomonadati</taxon>
        <taxon>Pseudomonadota</taxon>
        <taxon>Gammaproteobacteria</taxon>
        <taxon>Enterobacterales</taxon>
        <taxon>Enterobacteriaceae</taxon>
        <taxon>Mangrovibacter</taxon>
    </lineage>
</organism>
<evidence type="ECO:0000256" key="3">
    <source>
        <dbReference type="ARBA" id="ARBA00023136"/>
    </source>
</evidence>
<keyword evidence="6" id="KW-1185">Reference proteome</keyword>
<evidence type="ECO:0008006" key="7">
    <source>
        <dbReference type="Google" id="ProtNLM"/>
    </source>
</evidence>
<proteinExistence type="predicted"/>
<dbReference type="AlphaFoldDB" id="A0A317Q6B5"/>
<dbReference type="OrthoDB" id="8617393at2"/>
<dbReference type="InterPro" id="IPR050256">
    <property type="entry name" value="Glycosyltransferase_2"/>
</dbReference>
<evidence type="ECO:0000313" key="6">
    <source>
        <dbReference type="Proteomes" id="UP000246744"/>
    </source>
</evidence>
<protein>
    <recommendedName>
        <fullName evidence="7">Glycosyltransferase involved in cell wall biosynthesis</fullName>
    </recommendedName>
</protein>